<comment type="caution">
    <text evidence="1">The sequence shown here is derived from an EMBL/GenBank/DDBJ whole genome shotgun (WGS) entry which is preliminary data.</text>
</comment>
<dbReference type="AlphaFoldDB" id="A0AAD6GZZ1"/>
<accession>A0AAD6GZZ1</accession>
<evidence type="ECO:0000313" key="1">
    <source>
        <dbReference type="EMBL" id="KAJ5600002.1"/>
    </source>
</evidence>
<organism evidence="1 2">
    <name type="scientific">Penicillium hetheringtonii</name>
    <dbReference type="NCBI Taxonomy" id="911720"/>
    <lineage>
        <taxon>Eukaryota</taxon>
        <taxon>Fungi</taxon>
        <taxon>Dikarya</taxon>
        <taxon>Ascomycota</taxon>
        <taxon>Pezizomycotina</taxon>
        <taxon>Eurotiomycetes</taxon>
        <taxon>Eurotiomycetidae</taxon>
        <taxon>Eurotiales</taxon>
        <taxon>Aspergillaceae</taxon>
        <taxon>Penicillium</taxon>
    </lineage>
</organism>
<proteinExistence type="predicted"/>
<gene>
    <name evidence="1" type="ORF">N7450_001069</name>
</gene>
<dbReference type="EMBL" id="JAQJAC010000001">
    <property type="protein sequence ID" value="KAJ5600002.1"/>
    <property type="molecule type" value="Genomic_DNA"/>
</dbReference>
<dbReference type="PANTHER" id="PTHR42100">
    <property type="entry name" value="OXIDOREDUCTASE 178 KDA SUBUNIT, PUTATIVE (AFU_ORTHOLOGUE AFUA_8G04320)-RELATED"/>
    <property type="match status" value="1"/>
</dbReference>
<dbReference type="Proteomes" id="UP001216150">
    <property type="component" value="Unassembled WGS sequence"/>
</dbReference>
<reference evidence="1 2" key="1">
    <citation type="journal article" date="2023" name="IMA Fungus">
        <title>Comparative genomic study of the Penicillium genus elucidates a diverse pangenome and 15 lateral gene transfer events.</title>
        <authorList>
            <person name="Petersen C."/>
            <person name="Sorensen T."/>
            <person name="Nielsen M.R."/>
            <person name="Sondergaard T.E."/>
            <person name="Sorensen J.L."/>
            <person name="Fitzpatrick D.A."/>
            <person name="Frisvad J.C."/>
            <person name="Nielsen K.L."/>
        </authorList>
    </citation>
    <scope>NUCLEOTIDE SEQUENCE [LARGE SCALE GENOMIC DNA]</scope>
    <source>
        <strain evidence="1 2">IBT 29057</strain>
    </source>
</reference>
<protein>
    <submittedName>
        <fullName evidence="1">Uncharacterized protein</fullName>
    </submittedName>
</protein>
<dbReference type="GO" id="GO:0005739">
    <property type="term" value="C:mitochondrion"/>
    <property type="evidence" value="ECO:0007669"/>
    <property type="project" value="InterPro"/>
</dbReference>
<name>A0AAD6GZZ1_9EURO</name>
<dbReference type="InterPro" id="IPR034444">
    <property type="entry name" value="Nuo17.8"/>
</dbReference>
<keyword evidence="2" id="KW-1185">Reference proteome</keyword>
<evidence type="ECO:0000313" key="2">
    <source>
        <dbReference type="Proteomes" id="UP001216150"/>
    </source>
</evidence>
<sequence length="181" mass="20176">MAAERVITNSTSLNYPPTAMFAARSCAASTRQVLRTQAPRRFGSSHAHAEPVNEGFGRSFYVTAGSFVSAYLLYRFTKAQQESGSESWISDLIAKWTPSQETFEQRNAIHTAIMEKAAEDRHILQSEKPREFVPLRQPDMFNVAPIINNSPGSQADLSQVIAHYQRENKLAEEAQAARSKA</sequence>
<dbReference type="PANTHER" id="PTHR42100:SF1">
    <property type="entry name" value="OXIDOREDUCTASE 178 KDA SUBUNIT, PUTATIVE (AFU_ORTHOLOGUE AFUA_8G04320)-RELATED"/>
    <property type="match status" value="1"/>
</dbReference>